<dbReference type="EMBL" id="VIFY01000021">
    <property type="protein sequence ID" value="TQB75330.1"/>
    <property type="molecule type" value="Genomic_DNA"/>
</dbReference>
<name>A0A507R3H3_MONPU</name>
<accession>A0A507R3H3</accession>
<feature type="domain" description="Peptidoglycan beta-N-acetylmuramidase NamZ C-terminal" evidence="3">
    <location>
        <begin position="260"/>
        <end position="433"/>
    </location>
</feature>
<dbReference type="Pfam" id="PF07075">
    <property type="entry name" value="NamZ_N"/>
    <property type="match status" value="1"/>
</dbReference>
<feature type="chain" id="PRO_5021408702" description="DUF1343 domain-containing protein" evidence="1">
    <location>
        <begin position="20"/>
        <end position="433"/>
    </location>
</feature>
<dbReference type="AlphaFoldDB" id="A0A507R3H3"/>
<protein>
    <recommendedName>
        <fullName evidence="6">DUF1343 domain-containing protein</fullName>
    </recommendedName>
</protein>
<dbReference type="OrthoDB" id="2017677at2759"/>
<keyword evidence="5" id="KW-1185">Reference proteome</keyword>
<evidence type="ECO:0000256" key="1">
    <source>
        <dbReference type="SAM" id="SignalP"/>
    </source>
</evidence>
<sequence>MKIPRALLLASSIPTLTWAWSRAPIRTGLEVLRASNYSQLAGRKVIILSNPTGVTPELNLGVDVMFESGAVDLVGVMGPEHGFRGTAQAGGSEGTFTDEQTGLTVYDAYNVNTSTLVRYIAESGADTVLFDIQDVGARFYTYTWAMYDTMVAEALTNTTYMVLDRPNPITGLNAFGPVLDQTKYNSYVGRRAIAQAHGMTSGELAKMFVGEKWIQEAANGSELALEVVQMEGWERWMTWADTGLPWVIPSPNMPTPDSALIYPGTCMFEGTSISEGRGTTRPFELLGATFTNTTWVDKMRSLNIPKTNYRFACFSPTASKFTSQIVCGLQSYVSLHGPSDYESFDPVYLGVALLWSAKQLYTNTTDSGYGNTTGSFHWLFNSGDSSQYDVDTLTGGTLVREGIEAGWSPDQIRGAWESDLREFKKKRESYLLY</sequence>
<dbReference type="InterPro" id="IPR008302">
    <property type="entry name" value="NamZ"/>
</dbReference>
<organism evidence="4 5">
    <name type="scientific">Monascus purpureus</name>
    <name type="common">Red mold</name>
    <name type="synonym">Monascus anka</name>
    <dbReference type="NCBI Taxonomy" id="5098"/>
    <lineage>
        <taxon>Eukaryota</taxon>
        <taxon>Fungi</taxon>
        <taxon>Dikarya</taxon>
        <taxon>Ascomycota</taxon>
        <taxon>Pezizomycotina</taxon>
        <taxon>Eurotiomycetes</taxon>
        <taxon>Eurotiomycetidae</taxon>
        <taxon>Eurotiales</taxon>
        <taxon>Aspergillaceae</taxon>
        <taxon>Monascus</taxon>
    </lineage>
</organism>
<dbReference type="STRING" id="5098.A0A507R3H3"/>
<proteinExistence type="predicted"/>
<dbReference type="PANTHER" id="PTHR42915">
    <property type="entry name" value="HYPOTHETICAL 460 KDA PROTEIN IN FEUA-SIGW INTERGENIC REGION [PRECURSOR]"/>
    <property type="match status" value="1"/>
</dbReference>
<dbReference type="Pfam" id="PF20732">
    <property type="entry name" value="NamZ_C"/>
    <property type="match status" value="1"/>
</dbReference>
<reference evidence="4 5" key="1">
    <citation type="submission" date="2019-06" db="EMBL/GenBank/DDBJ databases">
        <title>Wine fermentation using esterase from Monascus purpureus.</title>
        <authorList>
            <person name="Geng C."/>
            <person name="Zhang Y."/>
        </authorList>
    </citation>
    <scope>NUCLEOTIDE SEQUENCE [LARGE SCALE GENOMIC DNA]</scope>
    <source>
        <strain evidence="4">HQ1</strain>
    </source>
</reference>
<evidence type="ECO:0000313" key="5">
    <source>
        <dbReference type="Proteomes" id="UP000319663"/>
    </source>
</evidence>
<comment type="caution">
    <text evidence="4">The sequence shown here is derived from an EMBL/GenBank/DDBJ whole genome shotgun (WGS) entry which is preliminary data.</text>
</comment>
<dbReference type="Proteomes" id="UP000319663">
    <property type="component" value="Unassembled WGS sequence"/>
</dbReference>
<feature type="signal peptide" evidence="1">
    <location>
        <begin position="1"/>
        <end position="19"/>
    </location>
</feature>
<dbReference type="Gene3D" id="3.40.50.12170">
    <property type="entry name" value="Uncharacterised protein PF07075, DUF1343"/>
    <property type="match status" value="1"/>
</dbReference>
<dbReference type="PANTHER" id="PTHR42915:SF1">
    <property type="entry name" value="PEPTIDOGLYCAN BETA-N-ACETYLMURAMIDASE NAMZ"/>
    <property type="match status" value="1"/>
</dbReference>
<dbReference type="GO" id="GO:0033922">
    <property type="term" value="F:peptidoglycan beta-N-acetylmuramidase activity"/>
    <property type="evidence" value="ECO:0007669"/>
    <property type="project" value="InterPro"/>
</dbReference>
<dbReference type="InterPro" id="IPR048503">
    <property type="entry name" value="NamZ_C"/>
</dbReference>
<gene>
    <name evidence="4" type="ORF">MPDQ_003307</name>
</gene>
<keyword evidence="1" id="KW-0732">Signal</keyword>
<dbReference type="PIRSF" id="PIRSF016719">
    <property type="entry name" value="UCP016719"/>
    <property type="match status" value="1"/>
</dbReference>
<feature type="domain" description="Peptidoglycan beta-N-acetylmuramidase NamZ N-terminal" evidence="2">
    <location>
        <begin position="45"/>
        <end position="256"/>
    </location>
</feature>
<evidence type="ECO:0000259" key="3">
    <source>
        <dbReference type="Pfam" id="PF20732"/>
    </source>
</evidence>
<evidence type="ECO:0000259" key="2">
    <source>
        <dbReference type="Pfam" id="PF07075"/>
    </source>
</evidence>
<dbReference type="InterPro" id="IPR048502">
    <property type="entry name" value="NamZ_N"/>
</dbReference>
<evidence type="ECO:0000313" key="4">
    <source>
        <dbReference type="EMBL" id="TQB75330.1"/>
    </source>
</evidence>
<dbReference type="Gene3D" id="3.90.1150.140">
    <property type="match status" value="1"/>
</dbReference>
<evidence type="ECO:0008006" key="6">
    <source>
        <dbReference type="Google" id="ProtNLM"/>
    </source>
</evidence>